<dbReference type="Gene3D" id="3.40.50.2300">
    <property type="match status" value="1"/>
</dbReference>
<protein>
    <submittedName>
        <fullName evidence="6">Diguanylate cyclase (GGDEF) domain-containing protein</fullName>
    </submittedName>
</protein>
<dbReference type="InterPro" id="IPR001633">
    <property type="entry name" value="EAL_dom"/>
</dbReference>
<dbReference type="EMBL" id="FNNE01000005">
    <property type="protein sequence ID" value="SDW98835.1"/>
    <property type="molecule type" value="Genomic_DNA"/>
</dbReference>
<feature type="domain" description="GGDEF" evidence="5">
    <location>
        <begin position="168"/>
        <end position="301"/>
    </location>
</feature>
<evidence type="ECO:0000256" key="2">
    <source>
        <dbReference type="PROSITE-ProRule" id="PRU00169"/>
    </source>
</evidence>
<dbReference type="CDD" id="cd01949">
    <property type="entry name" value="GGDEF"/>
    <property type="match status" value="1"/>
</dbReference>
<dbReference type="InterPro" id="IPR011006">
    <property type="entry name" value="CheY-like_superfamily"/>
</dbReference>
<dbReference type="PANTHER" id="PTHR44757:SF2">
    <property type="entry name" value="BIOFILM ARCHITECTURE MAINTENANCE PROTEIN MBAA"/>
    <property type="match status" value="1"/>
</dbReference>
<sequence length="569" mass="63753">MANKHLHVLMVDDDHADFAIVEALLGTATRTSFELSHVSSFEEAEACLLERKYDIFLVDYFLGSETALPLLEKALRQSVVRPIVVLTGADGDTLDDVVIEHGAADFLPKSELTTELLERTIRHAVEHKKVLLRLERLAKQDALTGLGNRLLFEEILEKTLARAKRNQGKLAVLFLDLDRFKEINDSLGHPTGDLLLLLVADRLRKLMRDSDVIARIGGDEFTVLLDDLGDFQDAVLVAEKIIECLGKPSAIRGNELVVSASVGIAVYPDNGETPIELMQKADIALYEAKRRGAGRTQFFTAGLQTQLENNLEIERGLRRALEQEALELFLQPKWMLDDTRILGFEGLLRWRRGDEVIAPDLFIPVAERTGLILPLGEWVIDEACAILSLWQDQGVDDFTLAINVSPIQLQSPSFKELLFQTIYRHGVDPKRLELELTEETLIDVTEEEGRILTDLREIRSMGIRVAIDDFGTGYSSLRYLKHFPAEYLKIDRSFVSGEHDGLSEPAIAKAVVTLSDSLSLDSVAEGVETEEQRSLLREMGCRFGQGYLVAPPKPHDEALEFALRHNRTL</sequence>
<evidence type="ECO:0000313" key="6">
    <source>
        <dbReference type="EMBL" id="SDW98835.1"/>
    </source>
</evidence>
<dbReference type="GO" id="GO:0000160">
    <property type="term" value="P:phosphorelay signal transduction system"/>
    <property type="evidence" value="ECO:0007669"/>
    <property type="project" value="InterPro"/>
</dbReference>
<dbReference type="SUPFAM" id="SSF52172">
    <property type="entry name" value="CheY-like"/>
    <property type="match status" value="1"/>
</dbReference>
<dbReference type="SUPFAM" id="SSF141868">
    <property type="entry name" value="EAL domain-like"/>
    <property type="match status" value="1"/>
</dbReference>
<evidence type="ECO:0000259" key="3">
    <source>
        <dbReference type="PROSITE" id="PS50110"/>
    </source>
</evidence>
<dbReference type="InterPro" id="IPR001789">
    <property type="entry name" value="Sig_transdc_resp-reg_receiver"/>
</dbReference>
<evidence type="ECO:0000259" key="5">
    <source>
        <dbReference type="PROSITE" id="PS50887"/>
    </source>
</evidence>
<comment type="cofactor">
    <cofactor evidence="1">
        <name>Mg(2+)</name>
        <dbReference type="ChEBI" id="CHEBI:18420"/>
    </cofactor>
</comment>
<accession>A0A1H2Y1H7</accession>
<dbReference type="InterPro" id="IPR052155">
    <property type="entry name" value="Biofilm_reg_signaling"/>
</dbReference>
<dbReference type="PROSITE" id="PS50883">
    <property type="entry name" value="EAL"/>
    <property type="match status" value="1"/>
</dbReference>
<dbReference type="RefSeq" id="WP_245725980.1">
    <property type="nucleotide sequence ID" value="NZ_FNNE01000005.1"/>
</dbReference>
<evidence type="ECO:0000259" key="4">
    <source>
        <dbReference type="PROSITE" id="PS50883"/>
    </source>
</evidence>
<dbReference type="SMART" id="SM00448">
    <property type="entry name" value="REC"/>
    <property type="match status" value="1"/>
</dbReference>
<feature type="domain" description="Response regulatory" evidence="3">
    <location>
        <begin position="7"/>
        <end position="124"/>
    </location>
</feature>
<dbReference type="SMART" id="SM00267">
    <property type="entry name" value="GGDEF"/>
    <property type="match status" value="1"/>
</dbReference>
<dbReference type="Gene3D" id="3.30.70.270">
    <property type="match status" value="1"/>
</dbReference>
<dbReference type="PROSITE" id="PS50110">
    <property type="entry name" value="RESPONSE_REGULATORY"/>
    <property type="match status" value="1"/>
</dbReference>
<keyword evidence="7" id="KW-1185">Reference proteome</keyword>
<dbReference type="CDD" id="cd01948">
    <property type="entry name" value="EAL"/>
    <property type="match status" value="1"/>
</dbReference>
<reference evidence="6 7" key="1">
    <citation type="submission" date="2016-10" db="EMBL/GenBank/DDBJ databases">
        <authorList>
            <person name="de Groot N.N."/>
        </authorList>
    </citation>
    <scope>NUCLEOTIDE SEQUENCE [LARGE SCALE GENOMIC DNA]</scope>
    <source>
        <strain evidence="6 7">CGMCC 1.7059</strain>
    </source>
</reference>
<dbReference type="PANTHER" id="PTHR44757">
    <property type="entry name" value="DIGUANYLATE CYCLASE DGCP"/>
    <property type="match status" value="1"/>
</dbReference>
<name>A0A1H2Y1H7_9GAMM</name>
<keyword evidence="2" id="KW-0597">Phosphoprotein</keyword>
<dbReference type="STRING" id="488533.SAMN04487960_105227"/>
<dbReference type="InterPro" id="IPR043128">
    <property type="entry name" value="Rev_trsase/Diguanyl_cyclase"/>
</dbReference>
<dbReference type="Pfam" id="PF00990">
    <property type="entry name" value="GGDEF"/>
    <property type="match status" value="1"/>
</dbReference>
<dbReference type="NCBIfam" id="TIGR00254">
    <property type="entry name" value="GGDEF"/>
    <property type="match status" value="1"/>
</dbReference>
<dbReference type="GO" id="GO:0003824">
    <property type="term" value="F:catalytic activity"/>
    <property type="evidence" value="ECO:0007669"/>
    <property type="project" value="UniProtKB-ARBA"/>
</dbReference>
<dbReference type="InterPro" id="IPR035919">
    <property type="entry name" value="EAL_sf"/>
</dbReference>
<proteinExistence type="predicted"/>
<dbReference type="SUPFAM" id="SSF55073">
    <property type="entry name" value="Nucleotide cyclase"/>
    <property type="match status" value="1"/>
</dbReference>
<dbReference type="InterPro" id="IPR029787">
    <property type="entry name" value="Nucleotide_cyclase"/>
</dbReference>
<dbReference type="Pfam" id="PF00563">
    <property type="entry name" value="EAL"/>
    <property type="match status" value="1"/>
</dbReference>
<feature type="modified residue" description="4-aspartylphosphate" evidence="2">
    <location>
        <position position="59"/>
    </location>
</feature>
<dbReference type="InterPro" id="IPR000160">
    <property type="entry name" value="GGDEF_dom"/>
</dbReference>
<dbReference type="Proteomes" id="UP000199675">
    <property type="component" value="Unassembled WGS sequence"/>
</dbReference>
<evidence type="ECO:0000256" key="1">
    <source>
        <dbReference type="ARBA" id="ARBA00001946"/>
    </source>
</evidence>
<feature type="domain" description="EAL" evidence="4">
    <location>
        <begin position="310"/>
        <end position="566"/>
    </location>
</feature>
<evidence type="ECO:0000313" key="7">
    <source>
        <dbReference type="Proteomes" id="UP000199675"/>
    </source>
</evidence>
<dbReference type="FunFam" id="3.30.70.270:FF:000001">
    <property type="entry name" value="Diguanylate cyclase domain protein"/>
    <property type="match status" value="1"/>
</dbReference>
<organism evidence="6 7">
    <name type="scientific">Marinobacter mobilis</name>
    <dbReference type="NCBI Taxonomy" id="488533"/>
    <lineage>
        <taxon>Bacteria</taxon>
        <taxon>Pseudomonadati</taxon>
        <taxon>Pseudomonadota</taxon>
        <taxon>Gammaproteobacteria</taxon>
        <taxon>Pseudomonadales</taxon>
        <taxon>Marinobacteraceae</taxon>
        <taxon>Marinobacter</taxon>
    </lineage>
</organism>
<dbReference type="CDD" id="cd00156">
    <property type="entry name" value="REC"/>
    <property type="match status" value="1"/>
</dbReference>
<dbReference type="PROSITE" id="PS50887">
    <property type="entry name" value="GGDEF"/>
    <property type="match status" value="1"/>
</dbReference>
<dbReference type="Pfam" id="PF00072">
    <property type="entry name" value="Response_reg"/>
    <property type="match status" value="1"/>
</dbReference>
<gene>
    <name evidence="6" type="ORF">SAMN04487960_105227</name>
</gene>
<dbReference type="SMART" id="SM00052">
    <property type="entry name" value="EAL"/>
    <property type="match status" value="1"/>
</dbReference>
<dbReference type="AlphaFoldDB" id="A0A1H2Y1H7"/>
<dbReference type="Gene3D" id="3.20.20.450">
    <property type="entry name" value="EAL domain"/>
    <property type="match status" value="1"/>
</dbReference>